<dbReference type="EC" id="2.3.2.27" evidence="4"/>
<evidence type="ECO:0000256" key="12">
    <source>
        <dbReference type="ARBA" id="ARBA00023136"/>
    </source>
</evidence>
<evidence type="ECO:0000256" key="15">
    <source>
        <dbReference type="SAM" id="MobiDB-lite"/>
    </source>
</evidence>
<keyword evidence="8 14" id="KW-0863">Zinc-finger</keyword>
<feature type="domain" description="RING-type" evidence="17">
    <location>
        <begin position="124"/>
        <end position="166"/>
    </location>
</feature>
<evidence type="ECO:0000256" key="6">
    <source>
        <dbReference type="ARBA" id="ARBA00022692"/>
    </source>
</evidence>
<evidence type="ECO:0000256" key="5">
    <source>
        <dbReference type="ARBA" id="ARBA00022679"/>
    </source>
</evidence>
<gene>
    <name evidence="18" type="ORF">Nepgr_010130</name>
</gene>
<dbReference type="Pfam" id="PF13639">
    <property type="entry name" value="zf-RING_2"/>
    <property type="match status" value="1"/>
</dbReference>
<feature type="region of interest" description="Disordered" evidence="15">
    <location>
        <begin position="196"/>
        <end position="222"/>
    </location>
</feature>
<dbReference type="InterPro" id="IPR044600">
    <property type="entry name" value="ATL1/ATL16-like"/>
</dbReference>
<comment type="pathway">
    <text evidence="3">Protein modification; protein ubiquitination.</text>
</comment>
<dbReference type="InterPro" id="IPR001841">
    <property type="entry name" value="Znf_RING"/>
</dbReference>
<keyword evidence="6 16" id="KW-0812">Transmembrane</keyword>
<evidence type="ECO:0000256" key="4">
    <source>
        <dbReference type="ARBA" id="ARBA00012483"/>
    </source>
</evidence>
<evidence type="ECO:0000256" key="3">
    <source>
        <dbReference type="ARBA" id="ARBA00004906"/>
    </source>
</evidence>
<evidence type="ECO:0000256" key="14">
    <source>
        <dbReference type="PROSITE-ProRule" id="PRU00175"/>
    </source>
</evidence>
<evidence type="ECO:0000256" key="7">
    <source>
        <dbReference type="ARBA" id="ARBA00022723"/>
    </source>
</evidence>
<evidence type="ECO:0000256" key="8">
    <source>
        <dbReference type="ARBA" id="ARBA00022771"/>
    </source>
</evidence>
<dbReference type="PROSITE" id="PS50089">
    <property type="entry name" value="ZF_RING_2"/>
    <property type="match status" value="1"/>
</dbReference>
<comment type="similarity">
    <text evidence="13">Belongs to the RING-type zinc finger family. ATL subfamily.</text>
</comment>
<dbReference type="PANTHER" id="PTHR46913">
    <property type="entry name" value="RING-H2 FINGER PROTEIN ATL16"/>
    <property type="match status" value="1"/>
</dbReference>
<comment type="caution">
    <text evidence="18">The sequence shown here is derived from an EMBL/GenBank/DDBJ whole genome shotgun (WGS) entry which is preliminary data.</text>
</comment>
<evidence type="ECO:0000256" key="1">
    <source>
        <dbReference type="ARBA" id="ARBA00000900"/>
    </source>
</evidence>
<keyword evidence="9" id="KW-0833">Ubl conjugation pathway</keyword>
<evidence type="ECO:0000313" key="19">
    <source>
        <dbReference type="Proteomes" id="UP001279734"/>
    </source>
</evidence>
<feature type="compositionally biased region" description="Basic and acidic residues" evidence="15">
    <location>
        <begin position="205"/>
        <end position="216"/>
    </location>
</feature>
<reference evidence="18" key="1">
    <citation type="submission" date="2023-05" db="EMBL/GenBank/DDBJ databases">
        <title>Nepenthes gracilis genome sequencing.</title>
        <authorList>
            <person name="Fukushima K."/>
        </authorList>
    </citation>
    <scope>NUCLEOTIDE SEQUENCE</scope>
    <source>
        <strain evidence="18">SING2019-196</strain>
    </source>
</reference>
<dbReference type="AlphaFoldDB" id="A0AAD3SCK2"/>
<keyword evidence="12 16" id="KW-0472">Membrane</keyword>
<dbReference type="SMART" id="SM00184">
    <property type="entry name" value="RING"/>
    <property type="match status" value="1"/>
</dbReference>
<dbReference type="InterPro" id="IPR013083">
    <property type="entry name" value="Znf_RING/FYVE/PHD"/>
</dbReference>
<evidence type="ECO:0000259" key="17">
    <source>
        <dbReference type="PROSITE" id="PS50089"/>
    </source>
</evidence>
<keyword evidence="11 16" id="KW-1133">Transmembrane helix</keyword>
<evidence type="ECO:0000256" key="13">
    <source>
        <dbReference type="ARBA" id="ARBA00024209"/>
    </source>
</evidence>
<dbReference type="GO" id="GO:0016020">
    <property type="term" value="C:membrane"/>
    <property type="evidence" value="ECO:0007669"/>
    <property type="project" value="UniProtKB-SubCell"/>
</dbReference>
<comment type="subcellular location">
    <subcellularLocation>
        <location evidence="2">Membrane</location>
        <topology evidence="2">Single-pass membrane protein</topology>
    </subcellularLocation>
</comment>
<evidence type="ECO:0000256" key="11">
    <source>
        <dbReference type="ARBA" id="ARBA00022989"/>
    </source>
</evidence>
<dbReference type="Proteomes" id="UP001279734">
    <property type="component" value="Unassembled WGS sequence"/>
</dbReference>
<dbReference type="GO" id="GO:0008270">
    <property type="term" value="F:zinc ion binding"/>
    <property type="evidence" value="ECO:0007669"/>
    <property type="project" value="UniProtKB-KW"/>
</dbReference>
<evidence type="ECO:0000256" key="2">
    <source>
        <dbReference type="ARBA" id="ARBA00004167"/>
    </source>
</evidence>
<evidence type="ECO:0000256" key="10">
    <source>
        <dbReference type="ARBA" id="ARBA00022833"/>
    </source>
</evidence>
<accession>A0AAD3SCK2</accession>
<keyword evidence="19" id="KW-1185">Reference proteome</keyword>
<sequence>MDGVGLTRDTGVGSLDEPHKTKRNAFSSRTMLSAIVVLLAVGVILVCLHVYARWYIQRTRRNFLLRRRRRRTHLVFYVEPNNPGSIVAVPTRGLDPSVLRSLPTFTHSVKTHDEGDEAAPPLECAVCLSEFEEGERGRLLPKCNHSFHLDCIDMWLHSHSTCPLCRSPVDADFPASQHGSNPDDVVVEIVESTGTAPAPSSEFCADGRDDERHVSVEESSAPVDLQAPAKRFEFVGVSTDVSRLVESFNNSDELRPGSPSNQQLRSPTNRMLSLKMILSREKRQLLSPSPSSSRIGTSCVAELDVERGRLETQSSQALTPR</sequence>
<dbReference type="CDD" id="cd16461">
    <property type="entry name" value="RING-H2_EL5-like"/>
    <property type="match status" value="1"/>
</dbReference>
<organism evidence="18 19">
    <name type="scientific">Nepenthes gracilis</name>
    <name type="common">Slender pitcher plant</name>
    <dbReference type="NCBI Taxonomy" id="150966"/>
    <lineage>
        <taxon>Eukaryota</taxon>
        <taxon>Viridiplantae</taxon>
        <taxon>Streptophyta</taxon>
        <taxon>Embryophyta</taxon>
        <taxon>Tracheophyta</taxon>
        <taxon>Spermatophyta</taxon>
        <taxon>Magnoliopsida</taxon>
        <taxon>eudicotyledons</taxon>
        <taxon>Gunneridae</taxon>
        <taxon>Pentapetalae</taxon>
        <taxon>Caryophyllales</taxon>
        <taxon>Nepenthaceae</taxon>
        <taxon>Nepenthes</taxon>
    </lineage>
</organism>
<dbReference type="EMBL" id="BSYO01000008">
    <property type="protein sequence ID" value="GMH08290.1"/>
    <property type="molecule type" value="Genomic_DNA"/>
</dbReference>
<keyword evidence="7" id="KW-0479">Metal-binding</keyword>
<dbReference type="FunFam" id="3.30.40.10:FF:000187">
    <property type="entry name" value="E3 ubiquitin-protein ligase ATL6"/>
    <property type="match status" value="1"/>
</dbReference>
<dbReference type="GO" id="GO:0016567">
    <property type="term" value="P:protein ubiquitination"/>
    <property type="evidence" value="ECO:0007669"/>
    <property type="project" value="InterPro"/>
</dbReference>
<keyword evidence="10" id="KW-0862">Zinc</keyword>
<evidence type="ECO:0000313" key="18">
    <source>
        <dbReference type="EMBL" id="GMH08290.1"/>
    </source>
</evidence>
<dbReference type="SUPFAM" id="SSF57850">
    <property type="entry name" value="RING/U-box"/>
    <property type="match status" value="1"/>
</dbReference>
<feature type="region of interest" description="Disordered" evidence="15">
    <location>
        <begin position="1"/>
        <end position="20"/>
    </location>
</feature>
<keyword evidence="5" id="KW-0808">Transferase</keyword>
<protein>
    <recommendedName>
        <fullName evidence="4">RING-type E3 ubiquitin transferase</fullName>
        <ecNumber evidence="4">2.3.2.27</ecNumber>
    </recommendedName>
</protein>
<dbReference type="PANTHER" id="PTHR46913:SF1">
    <property type="entry name" value="RING-H2 FINGER PROTEIN ATL16"/>
    <property type="match status" value="1"/>
</dbReference>
<name>A0AAD3SCK2_NEPGR</name>
<dbReference type="GO" id="GO:0061630">
    <property type="term" value="F:ubiquitin protein ligase activity"/>
    <property type="evidence" value="ECO:0007669"/>
    <property type="project" value="UniProtKB-EC"/>
</dbReference>
<evidence type="ECO:0000256" key="16">
    <source>
        <dbReference type="SAM" id="Phobius"/>
    </source>
</evidence>
<dbReference type="Gene3D" id="3.30.40.10">
    <property type="entry name" value="Zinc/RING finger domain, C3HC4 (zinc finger)"/>
    <property type="match status" value="1"/>
</dbReference>
<comment type="catalytic activity">
    <reaction evidence="1">
        <text>S-ubiquitinyl-[E2 ubiquitin-conjugating enzyme]-L-cysteine + [acceptor protein]-L-lysine = [E2 ubiquitin-conjugating enzyme]-L-cysteine + N(6)-ubiquitinyl-[acceptor protein]-L-lysine.</text>
        <dbReference type="EC" id="2.3.2.27"/>
    </reaction>
</comment>
<feature type="transmembrane region" description="Helical" evidence="16">
    <location>
        <begin position="31"/>
        <end position="52"/>
    </location>
</feature>
<proteinExistence type="inferred from homology"/>
<evidence type="ECO:0000256" key="9">
    <source>
        <dbReference type="ARBA" id="ARBA00022786"/>
    </source>
</evidence>